<evidence type="ECO:0000256" key="3">
    <source>
        <dbReference type="ARBA" id="ARBA00022448"/>
    </source>
</evidence>
<dbReference type="InterPro" id="IPR025885">
    <property type="entry name" value="PapC_N"/>
</dbReference>
<evidence type="ECO:0000259" key="10">
    <source>
        <dbReference type="Pfam" id="PF13954"/>
    </source>
</evidence>
<evidence type="ECO:0000259" key="9">
    <source>
        <dbReference type="Pfam" id="PF13953"/>
    </source>
</evidence>
<evidence type="ECO:0000256" key="1">
    <source>
        <dbReference type="ARBA" id="ARBA00004571"/>
    </source>
</evidence>
<dbReference type="Gene3D" id="3.10.20.410">
    <property type="match status" value="1"/>
</dbReference>
<dbReference type="GO" id="GO:0009297">
    <property type="term" value="P:pilus assembly"/>
    <property type="evidence" value="ECO:0007669"/>
    <property type="project" value="InterPro"/>
</dbReference>
<evidence type="ECO:0000256" key="7">
    <source>
        <dbReference type="ARBA" id="ARBA00023136"/>
    </source>
</evidence>
<feature type="domain" description="PapC N-terminal" evidence="10">
    <location>
        <begin position="38"/>
        <end position="184"/>
    </location>
</feature>
<keyword evidence="6" id="KW-0732">Signal</keyword>
<dbReference type="EMBL" id="PGGC01000051">
    <property type="protein sequence ID" value="PJG59648.1"/>
    <property type="molecule type" value="Genomic_DNA"/>
</dbReference>
<accession>A0A2H9U6N8</accession>
<dbReference type="SUPFAM" id="SSF141729">
    <property type="entry name" value="FimD N-terminal domain-like"/>
    <property type="match status" value="1"/>
</dbReference>
<feature type="domain" description="PapC-like C-terminal" evidence="9">
    <location>
        <begin position="772"/>
        <end position="827"/>
    </location>
</feature>
<dbReference type="Pfam" id="PF13953">
    <property type="entry name" value="PapC_C"/>
    <property type="match status" value="1"/>
</dbReference>
<organism evidence="11 12">
    <name type="scientific">Aeromonas cavernicola</name>
    <dbReference type="NCBI Taxonomy" id="1006623"/>
    <lineage>
        <taxon>Bacteria</taxon>
        <taxon>Pseudomonadati</taxon>
        <taxon>Pseudomonadota</taxon>
        <taxon>Gammaproteobacteria</taxon>
        <taxon>Aeromonadales</taxon>
        <taxon>Aeromonadaceae</taxon>
        <taxon>Aeromonas</taxon>
    </lineage>
</organism>
<dbReference type="RefSeq" id="WP_100293324.1">
    <property type="nucleotide sequence ID" value="NZ_PGGC01000051.1"/>
</dbReference>
<gene>
    <name evidence="11" type="ORF">CUC53_06070</name>
</gene>
<keyword evidence="3" id="KW-0813">Transport</keyword>
<keyword evidence="5" id="KW-0812">Transmembrane</keyword>
<comment type="caution">
    <text evidence="11">The sequence shown here is derived from an EMBL/GenBank/DDBJ whole genome shotgun (WGS) entry which is preliminary data.</text>
</comment>
<dbReference type="PANTHER" id="PTHR30451">
    <property type="entry name" value="OUTER MEMBRANE USHER PROTEIN"/>
    <property type="match status" value="1"/>
</dbReference>
<keyword evidence="8" id="KW-0998">Cell outer membrane</keyword>
<evidence type="ECO:0000256" key="4">
    <source>
        <dbReference type="ARBA" id="ARBA00022452"/>
    </source>
</evidence>
<comment type="similarity">
    <text evidence="2">Belongs to the fimbrial export usher family.</text>
</comment>
<keyword evidence="7" id="KW-0472">Membrane</keyword>
<evidence type="ECO:0000313" key="12">
    <source>
        <dbReference type="Proteomes" id="UP000235861"/>
    </source>
</evidence>
<protein>
    <submittedName>
        <fullName evidence="11">PapC/FimD family outer membrane usher protein</fullName>
    </submittedName>
</protein>
<dbReference type="InterPro" id="IPR037224">
    <property type="entry name" value="PapC_N_sf"/>
</dbReference>
<keyword evidence="12" id="KW-1185">Reference proteome</keyword>
<dbReference type="InterPro" id="IPR000015">
    <property type="entry name" value="Fimb_usher"/>
</dbReference>
<dbReference type="Pfam" id="PF13954">
    <property type="entry name" value="PapC_N"/>
    <property type="match status" value="1"/>
</dbReference>
<comment type="subcellular location">
    <subcellularLocation>
        <location evidence="1">Cell outer membrane</location>
        <topology evidence="1">Multi-pass membrane protein</topology>
    </subcellularLocation>
</comment>
<dbReference type="OrthoDB" id="6554712at2"/>
<evidence type="ECO:0000256" key="2">
    <source>
        <dbReference type="ARBA" id="ARBA00008064"/>
    </source>
</evidence>
<dbReference type="InterPro" id="IPR043142">
    <property type="entry name" value="PapC-like_C_sf"/>
</dbReference>
<dbReference type="PANTHER" id="PTHR30451:SF10">
    <property type="entry name" value="OUTER MEMBRANE USHER PROTEIN YFCU-RELATED"/>
    <property type="match status" value="1"/>
</dbReference>
<evidence type="ECO:0000256" key="6">
    <source>
        <dbReference type="ARBA" id="ARBA00022729"/>
    </source>
</evidence>
<dbReference type="Gene3D" id="2.60.40.2610">
    <property type="entry name" value="Outer membrane usher protein FimD, plug domain"/>
    <property type="match status" value="1"/>
</dbReference>
<dbReference type="Gene3D" id="2.60.40.3110">
    <property type="match status" value="1"/>
</dbReference>
<dbReference type="Gene3D" id="2.60.40.2070">
    <property type="match status" value="1"/>
</dbReference>
<dbReference type="InterPro" id="IPR025949">
    <property type="entry name" value="PapC-like_C"/>
</dbReference>
<dbReference type="Pfam" id="PF00577">
    <property type="entry name" value="Usher"/>
    <property type="match status" value="1"/>
</dbReference>
<evidence type="ECO:0000256" key="5">
    <source>
        <dbReference type="ARBA" id="ARBA00022692"/>
    </source>
</evidence>
<evidence type="ECO:0000313" key="11">
    <source>
        <dbReference type="EMBL" id="PJG59648.1"/>
    </source>
</evidence>
<dbReference type="FunFam" id="2.60.40.3110:FF:000001">
    <property type="entry name" value="Putative fimbrial outer membrane usher"/>
    <property type="match status" value="1"/>
</dbReference>
<sequence length="844" mass="92607">MSVLILKSVRNKNYFNIKKMLCVSCLVSVVYNVSAETEFNIDALDVADQTTIDISQFKDEGFILPGDYLLEIEVNKNKLPLQTIPFYEVAEQKDKGGVACLPHDIIPMMALTKEAIDKIDSWHQGECANLLALDGVIITNDIANGFLRIAIPQAWMKYSDPNWIPPEQWESGITGAMIDYNINGQFNDANQQSVTNISSYGTLGMNYSAWRLRGDYQTNYSSGANSQRSSSVNRVYAYRPLPYMAAKLTVGEQQLNSQLIDGFRYTGVNLANDERMLPPSLQGYAPQVSGIAKTNAKVTISQSGRIIYETNVPAGPFRIQELDSSVRGRLDVTVEEQDGSRSSFQVDTATVPYLTRPGYVRYNLTAGAPSEEGDSAHDIHGPSFITGDFSWGVANSWSLYGGSLIAGEYNSFGLGIGRDLYSFGAFSADLTRSVADLPEQSTKAGQSFRVNYAKQFDDYNSAITFAGYRFSQQDFMTMPQFLSRKERLENSDFSFIDNEEVWGDKESYIITANKTFWADDATKALTLFLDYNHRTYWDHAAEDRYGLSLSKSVNIGNINNISLYLSAFRTKLGNSQDDDNISFSVSVPFADRKSVGYSVQSTNSGVTHLANYHDYSRPNDTYQLSAGVQANGHAVSRGYYSHTNSVAAVNLNASSVQSEFTSLGGSVRGGMTMTEHGMALHQGGQRGGTRMMVDTGDASGISLNNGMAVTNSQGLAVVSSITDYRKNDMRIDIDLLEDDVDTTDGIKEGTLIEGSIGYVNFDVAKGFKFLARVVLPNGSYPPFGATVAEESGRVNAVVDEDGMIYLTGVKGGQSFDVSWGGARQCKIIAPQEMADVSMNKLTCK</sequence>
<dbReference type="AlphaFoldDB" id="A0A2H9U6N8"/>
<dbReference type="InterPro" id="IPR042186">
    <property type="entry name" value="FimD_plug_dom"/>
</dbReference>
<keyword evidence="4" id="KW-1134">Transmembrane beta strand</keyword>
<dbReference type="GO" id="GO:0009279">
    <property type="term" value="C:cell outer membrane"/>
    <property type="evidence" value="ECO:0007669"/>
    <property type="project" value="UniProtKB-SubCell"/>
</dbReference>
<proteinExistence type="inferred from homology"/>
<name>A0A2H9U6N8_9GAMM</name>
<dbReference type="Proteomes" id="UP000235861">
    <property type="component" value="Unassembled WGS sequence"/>
</dbReference>
<dbReference type="GO" id="GO:0015473">
    <property type="term" value="F:fimbrial usher porin activity"/>
    <property type="evidence" value="ECO:0007669"/>
    <property type="project" value="InterPro"/>
</dbReference>
<reference evidence="11 12" key="1">
    <citation type="submission" date="2017-11" db="EMBL/GenBank/DDBJ databases">
        <title>Draft genome sequence of environmental isolate Aeromonas cavernicola sp. nov. MDC 2508.</title>
        <authorList>
            <person name="Colston S.M."/>
            <person name="Navarro A."/>
            <person name="Martinez-Murcia A.J."/>
            <person name="Graf J."/>
        </authorList>
    </citation>
    <scope>NUCLEOTIDE SEQUENCE [LARGE SCALE GENOMIC DNA]</scope>
    <source>
        <strain evidence="11 12">MDC 2508</strain>
    </source>
</reference>
<evidence type="ECO:0000256" key="8">
    <source>
        <dbReference type="ARBA" id="ARBA00023237"/>
    </source>
</evidence>